<dbReference type="InterPro" id="IPR029061">
    <property type="entry name" value="THDP-binding"/>
</dbReference>
<dbReference type="InterPro" id="IPR042179">
    <property type="entry name" value="KGD_C_sf"/>
</dbReference>
<dbReference type="HOGENOM" id="CLU_004709_1_0_1"/>
<dbReference type="GO" id="GO:0030976">
    <property type="term" value="F:thiamine pyrophosphate binding"/>
    <property type="evidence" value="ECO:0007669"/>
    <property type="project" value="InterPro"/>
</dbReference>
<evidence type="ECO:0000256" key="2">
    <source>
        <dbReference type="ARBA" id="ARBA00006936"/>
    </source>
</evidence>
<evidence type="ECO:0000313" key="7">
    <source>
        <dbReference type="Proteomes" id="UP000030671"/>
    </source>
</evidence>
<dbReference type="AlphaFoldDB" id="W4JW33"/>
<feature type="domain" description="Transketolase-like pyrimidine-binding" evidence="5">
    <location>
        <begin position="608"/>
        <end position="810"/>
    </location>
</feature>
<dbReference type="CDD" id="cd02016">
    <property type="entry name" value="TPP_E1_OGDC_like"/>
    <property type="match status" value="1"/>
</dbReference>
<accession>W4JW33</accession>
<dbReference type="InterPro" id="IPR001017">
    <property type="entry name" value="DH_E1"/>
</dbReference>
<keyword evidence="3" id="KW-0560">Oxidoreductase</keyword>
<proteinExistence type="inferred from homology"/>
<gene>
    <name evidence="6" type="ORF">HETIRDRAFT_157309</name>
</gene>
<dbReference type="InParanoid" id="W4JW33"/>
<comment type="similarity">
    <text evidence="2">Belongs to the alpha-ketoglutarate dehydrogenase family.</text>
</comment>
<evidence type="ECO:0000256" key="3">
    <source>
        <dbReference type="ARBA" id="ARBA00023002"/>
    </source>
</evidence>
<evidence type="ECO:0000256" key="4">
    <source>
        <dbReference type="ARBA" id="ARBA00023052"/>
    </source>
</evidence>
<keyword evidence="7" id="KW-1185">Reference proteome</keyword>
<dbReference type="NCBIfam" id="TIGR00239">
    <property type="entry name" value="2oxo_dh_E1"/>
    <property type="match status" value="1"/>
</dbReference>
<dbReference type="InterPro" id="IPR005475">
    <property type="entry name" value="Transketolase-like_Pyr-bd"/>
</dbReference>
<dbReference type="KEGG" id="hir:HETIRDRAFT_157309"/>
<evidence type="ECO:0000256" key="1">
    <source>
        <dbReference type="ARBA" id="ARBA00001964"/>
    </source>
</evidence>
<reference evidence="6 7" key="1">
    <citation type="journal article" date="2012" name="New Phytol.">
        <title>Insight into trade-off between wood decay and parasitism from the genome of a fungal forest pathogen.</title>
        <authorList>
            <person name="Olson A."/>
            <person name="Aerts A."/>
            <person name="Asiegbu F."/>
            <person name="Belbahri L."/>
            <person name="Bouzid O."/>
            <person name="Broberg A."/>
            <person name="Canback B."/>
            <person name="Coutinho P.M."/>
            <person name="Cullen D."/>
            <person name="Dalman K."/>
            <person name="Deflorio G."/>
            <person name="van Diepen L.T."/>
            <person name="Dunand C."/>
            <person name="Duplessis S."/>
            <person name="Durling M."/>
            <person name="Gonthier P."/>
            <person name="Grimwood J."/>
            <person name="Fossdal C.G."/>
            <person name="Hansson D."/>
            <person name="Henrissat B."/>
            <person name="Hietala A."/>
            <person name="Himmelstrand K."/>
            <person name="Hoffmeister D."/>
            <person name="Hogberg N."/>
            <person name="James T.Y."/>
            <person name="Karlsson M."/>
            <person name="Kohler A."/>
            <person name="Kues U."/>
            <person name="Lee Y.H."/>
            <person name="Lin Y.C."/>
            <person name="Lind M."/>
            <person name="Lindquist E."/>
            <person name="Lombard V."/>
            <person name="Lucas S."/>
            <person name="Lunden K."/>
            <person name="Morin E."/>
            <person name="Murat C."/>
            <person name="Park J."/>
            <person name="Raffaello T."/>
            <person name="Rouze P."/>
            <person name="Salamov A."/>
            <person name="Schmutz J."/>
            <person name="Solheim H."/>
            <person name="Stahlberg J."/>
            <person name="Velez H."/>
            <person name="de Vries R.P."/>
            <person name="Wiebenga A."/>
            <person name="Woodward S."/>
            <person name="Yakovlev I."/>
            <person name="Garbelotto M."/>
            <person name="Martin F."/>
            <person name="Grigoriev I.V."/>
            <person name="Stenlid J."/>
        </authorList>
    </citation>
    <scope>NUCLEOTIDE SEQUENCE [LARGE SCALE GENOMIC DNA]</scope>
    <source>
        <strain evidence="6 7">TC 32-1</strain>
    </source>
</reference>
<dbReference type="GO" id="GO:0016624">
    <property type="term" value="F:oxidoreductase activity, acting on the aldehyde or oxo group of donors, disulfide as acceptor"/>
    <property type="evidence" value="ECO:0007669"/>
    <property type="project" value="InterPro"/>
</dbReference>
<dbReference type="PIRSF" id="PIRSF000157">
    <property type="entry name" value="Oxoglu_dh_E1"/>
    <property type="match status" value="1"/>
</dbReference>
<dbReference type="InterPro" id="IPR031717">
    <property type="entry name" value="ODO-1/KGD_C"/>
</dbReference>
<dbReference type="PANTHER" id="PTHR23152">
    <property type="entry name" value="2-OXOGLUTARATE DEHYDROGENASE"/>
    <property type="match status" value="1"/>
</dbReference>
<dbReference type="Pfam" id="PF16870">
    <property type="entry name" value="OxoGdeHyase_C"/>
    <property type="match status" value="1"/>
</dbReference>
<dbReference type="OrthoDB" id="413077at2759"/>
<dbReference type="InterPro" id="IPR023214">
    <property type="entry name" value="HAD_sf"/>
</dbReference>
<dbReference type="RefSeq" id="XP_009549795.1">
    <property type="nucleotide sequence ID" value="XM_009551500.1"/>
</dbReference>
<dbReference type="PANTHER" id="PTHR23152:SF4">
    <property type="entry name" value="2-OXOADIPATE DEHYDROGENASE COMPLEX COMPONENT E1"/>
    <property type="match status" value="1"/>
</dbReference>
<dbReference type="GO" id="GO:0006091">
    <property type="term" value="P:generation of precursor metabolites and energy"/>
    <property type="evidence" value="ECO:0007669"/>
    <property type="project" value="UniProtKB-ARBA"/>
</dbReference>
<dbReference type="Pfam" id="PF02779">
    <property type="entry name" value="Transket_pyr"/>
    <property type="match status" value="1"/>
</dbReference>
<name>W4JW33_HETIT</name>
<dbReference type="NCBIfam" id="NF008907">
    <property type="entry name" value="PRK12270.1"/>
    <property type="match status" value="1"/>
</dbReference>
<dbReference type="Gene3D" id="1.10.287.1150">
    <property type="entry name" value="TPP helical domain"/>
    <property type="match status" value="1"/>
</dbReference>
<dbReference type="SUPFAM" id="SSF52518">
    <property type="entry name" value="Thiamin diphosphate-binding fold (THDP-binding)"/>
    <property type="match status" value="2"/>
</dbReference>
<evidence type="ECO:0000259" key="5">
    <source>
        <dbReference type="SMART" id="SM00861"/>
    </source>
</evidence>
<comment type="cofactor">
    <cofactor evidence="1">
        <name>thiamine diphosphate</name>
        <dbReference type="ChEBI" id="CHEBI:58937"/>
    </cofactor>
</comment>
<dbReference type="Gene3D" id="3.40.50.11610">
    <property type="entry name" value="Multifunctional 2-oxoglutarate metabolism enzyme, C-terminal domain"/>
    <property type="match status" value="1"/>
</dbReference>
<dbReference type="SMART" id="SM00861">
    <property type="entry name" value="Transket_pyr"/>
    <property type="match status" value="1"/>
</dbReference>
<organism evidence="6 7">
    <name type="scientific">Heterobasidion irregulare (strain TC 32-1)</name>
    <dbReference type="NCBI Taxonomy" id="747525"/>
    <lineage>
        <taxon>Eukaryota</taxon>
        <taxon>Fungi</taxon>
        <taxon>Dikarya</taxon>
        <taxon>Basidiomycota</taxon>
        <taxon>Agaricomycotina</taxon>
        <taxon>Agaricomycetes</taxon>
        <taxon>Russulales</taxon>
        <taxon>Bondarzewiaceae</taxon>
        <taxon>Heterobasidion</taxon>
        <taxon>Heterobasidion annosum species complex</taxon>
    </lineage>
</organism>
<dbReference type="Gene3D" id="3.40.50.12470">
    <property type="match status" value="1"/>
</dbReference>
<sequence>MSAAKHADVLFVKLKPDGDSDLAKYVVAENIPHVTFRNFSQALGVVRSVVSGEKKYHDESFGFRRPREFVLPDYSEIQLKNRAENAPLLRYADSLRTHGHRAARIDPLDLLQREEIAALSPARYGLVDGAKQYNVNGILWAKPVGEDADTEDWWSLRDIEAHLRAVYVGRIAYEYMNSPSKTERMWFAHMLESQGAAARAADDAQKKRIHELLARSETFDQFLQLKFPNLKRYGLEGGESMITALDTLFSVAAKAGMQHVILGMPHRGRLNLLTGLLQFPPSALFHKIRGGFEIPEELGAVGDVISHLVSSPSLIYEGADPIKVSLLPNPSHLEAVNPVALGKTRAKQYSLLKTSPDDCMLGDKVMCVQLHGDASFAGQGVIMEGLGLSNLPHYTSGGSVHIVVNIGYTTPASGARSSLYCSDIAKMIHAPVLHVNGDYPEDVARAVDIAFKYRNHFRKDIIIDLLVYRRWGHNELDEPAFTQPLMYEQIRSRKSVPTLYEEKLVADDVLTDADAKSVRASYKAELEAELARAGEHVPSASMLQDQWSGMVWPASPEAVRNPQTGVAREVLEQVGRASVTVPNGFEIHPRLQRHVKHRLQSVTAGKGLDWATAEAMAFGSLMLEDCDIRISGQDVGRGTFSQRHAMFVNQKTEDVVVPLNAELKSEGKLELANSSLSEMAVLGFEFGVSWEKPNLLPIWEAQFGDFFNGAQVIIDTFISSAETKWLKQSGIVLLLPHGLDGAGPEHSSSRNERMLQLTNDPYEPGASPNVNMHVVYPTTPAQYFHLLRRQIKRNFRKPLVVCAPKGLLRLPAAASTLAELEPGTAFQPVLADPVSNATTAERVVLVAGKLYYDLAKARAARGLDARVALVRLEELCPFPFAALTAALRAHGAAREVVWAQEEPRNQGAYAHVAARVGAVMEACGRGAGERVRYVGRREEAVPAPGVGALYKAQQEAVIEGVFEGL</sequence>
<evidence type="ECO:0000313" key="6">
    <source>
        <dbReference type="EMBL" id="ETW77762.1"/>
    </source>
</evidence>
<dbReference type="Proteomes" id="UP000030671">
    <property type="component" value="Unassembled WGS sequence"/>
</dbReference>
<protein>
    <recommendedName>
        <fullName evidence="5">Transketolase-like pyrimidine-binding domain-containing protein</fullName>
    </recommendedName>
</protein>
<dbReference type="Pfam" id="PF00676">
    <property type="entry name" value="E1_dh"/>
    <property type="match status" value="1"/>
</dbReference>
<keyword evidence="4" id="KW-0786">Thiamine pyrophosphate</keyword>
<dbReference type="Gene3D" id="3.40.50.1000">
    <property type="entry name" value="HAD superfamily/HAD-like"/>
    <property type="match status" value="1"/>
</dbReference>
<dbReference type="STRING" id="747525.W4JW33"/>
<dbReference type="EMBL" id="KI925462">
    <property type="protein sequence ID" value="ETW77762.1"/>
    <property type="molecule type" value="Genomic_DNA"/>
</dbReference>
<dbReference type="InterPro" id="IPR011603">
    <property type="entry name" value="2oxoglutarate_DH_E1"/>
</dbReference>
<dbReference type="Gene3D" id="3.40.50.970">
    <property type="match status" value="1"/>
</dbReference>
<dbReference type="eggNOG" id="KOG0451">
    <property type="taxonomic scope" value="Eukaryota"/>
</dbReference>
<dbReference type="NCBIfam" id="NF006914">
    <property type="entry name" value="PRK09404.1"/>
    <property type="match status" value="1"/>
</dbReference>
<dbReference type="GeneID" id="20667714"/>